<feature type="compositionally biased region" description="Basic and acidic residues" evidence="7">
    <location>
        <begin position="1085"/>
        <end position="1098"/>
    </location>
</feature>
<dbReference type="Pfam" id="PF00643">
    <property type="entry name" value="zf-B_box"/>
    <property type="match status" value="1"/>
</dbReference>
<sequence>MDRYQALAWVICDFHLELSTIRRVMSGEIFQREPDPIPENLEEVDVIGRNPLMCYLCNGKYDDPCILGCYHSFCSACLGGRAMDGKMLCPLCKESTALKEGESLPSKDKLLQFLVMSSNEEREQCANCDEQEEGQMFFCNTCAQPLCERCREETHRAKMFTRHDIVVLSKRTKEIHRECSLHNEPFILFSIEKKMMLCINCFRDMKIESRSYCVDMETAYHQSCKKLDQRMQAIRDLQNSVQDSILLLRALLEEITQNSELEKSAIKELYDSMLKEITDKKETLLTEVDRQYQDKQKLFTEELASLSTLLPTLHTHLVTSAAFSSSANKFEFLDLAYILMERLKSIIHLQYPLHPSQGSQIYTDFKSQIAKCLEPLLFPQRMSTILSASAAGSLSLSSSGSTAPRLEKKLSVPQVRSGNLSQNERRQVALNKLKLTEGKGVFADHCQDFDNSHKGLSQMVERMKSHLQELQRDLTLRRCLTKQTVMEELQAKVEQVEQQLEDHKTKMEQKQPVLEKYWEECVQRMTCEQEVYQAQLQDVMRIHQETSHLRTILNQLSRFVTSITALTERLAPKLATSTKESNHDNQIAAIFEQINIIEPDSQHRVEALRSAEEERETISANRTNPMDEELIKTKGLLKAPSARRDGNQRRDLTKRESKDAKGESTEKNPAPSLSKDSTLIEYLTELETGAKVSLGDVSKVVAINSVVTGPPCEDSVSAEIPVNVLKEVSVEVAPKSEVKGEFDFSKVLDEICNPDKETVSNTESKEDVEESASCVDTSLEVVLPLEPGTPATESNSPHLKPYSKEDTIPLAGNDGTNGRPLSPKINLLTDDEPAVNISGDKLGLKPSSSSKEVFCDTLSITFLPEGHHSPGGQSFTSPTPSDSSISGIGSPNSDTQLCLPLSTGLDSQLCGPGSPVSDTQMCGAGSPGDMSEVEGQEDDMTGGETLRARIERLKGSIDNGTSVSQLSKSPQDSVVQGPLAPQDNVSQRSRSPRNKCSVSNGVSPVVDVGKVCVSSCVSNGDVLQKGDSVSRSVDVTKQTGPCEPDLKSLTQGRTVSQASGRRRRRVKADQVGNPVRTRDVNLGSEHNEQASEVKCQKK</sequence>
<feature type="domain" description="RING-type" evidence="8">
    <location>
        <begin position="54"/>
        <end position="93"/>
    </location>
</feature>
<dbReference type="GO" id="GO:0044325">
    <property type="term" value="F:transmembrane transporter binding"/>
    <property type="evidence" value="ECO:0007669"/>
    <property type="project" value="TreeGrafter"/>
</dbReference>
<evidence type="ECO:0000259" key="8">
    <source>
        <dbReference type="PROSITE" id="PS50089"/>
    </source>
</evidence>
<feature type="compositionally biased region" description="Basic and acidic residues" evidence="7">
    <location>
        <begin position="642"/>
        <end position="666"/>
    </location>
</feature>
<dbReference type="OrthoDB" id="9049620at2759"/>
<feature type="region of interest" description="Disordered" evidence="7">
    <location>
        <begin position="395"/>
        <end position="418"/>
    </location>
</feature>
<protein>
    <recommendedName>
        <fullName evidence="1">RING finger protein 207</fullName>
    </recommendedName>
</protein>
<keyword evidence="4" id="KW-0862">Zinc</keyword>
<feature type="region of interest" description="Disordered" evidence="7">
    <location>
        <begin position="1032"/>
        <end position="1098"/>
    </location>
</feature>
<dbReference type="PROSITE" id="PS50119">
    <property type="entry name" value="ZF_BBOX"/>
    <property type="match status" value="1"/>
</dbReference>
<feature type="region of interest" description="Disordered" evidence="7">
    <location>
        <begin position="608"/>
        <end position="674"/>
    </location>
</feature>
<name>A0A210QTN5_MIZYE</name>
<feature type="coiled-coil region" evidence="6">
    <location>
        <begin position="453"/>
        <end position="506"/>
    </location>
</feature>
<proteinExistence type="predicted"/>
<evidence type="ECO:0000256" key="1">
    <source>
        <dbReference type="ARBA" id="ARBA00021526"/>
    </source>
</evidence>
<dbReference type="InterPro" id="IPR017907">
    <property type="entry name" value="Znf_RING_CS"/>
</dbReference>
<evidence type="ECO:0000313" key="10">
    <source>
        <dbReference type="EMBL" id="OWF52070.1"/>
    </source>
</evidence>
<feature type="domain" description="B box-type" evidence="9">
    <location>
        <begin position="120"/>
        <end position="168"/>
    </location>
</feature>
<dbReference type="PANTHER" id="PTHR22635">
    <property type="entry name" value="RING FINGER PROTEIN 207"/>
    <property type="match status" value="1"/>
</dbReference>
<evidence type="ECO:0000256" key="4">
    <source>
        <dbReference type="ARBA" id="ARBA00022833"/>
    </source>
</evidence>
<dbReference type="InterPro" id="IPR018957">
    <property type="entry name" value="Znf_C3HC4_RING-type"/>
</dbReference>
<dbReference type="InterPro" id="IPR001841">
    <property type="entry name" value="Znf_RING"/>
</dbReference>
<dbReference type="PANTHER" id="PTHR22635:SF0">
    <property type="entry name" value="RING FINGER PROTEIN 207"/>
    <property type="match status" value="1"/>
</dbReference>
<feature type="region of interest" description="Disordered" evidence="7">
    <location>
        <begin position="908"/>
        <end position="941"/>
    </location>
</feature>
<reference evidence="10 11" key="1">
    <citation type="journal article" date="2017" name="Nat. Ecol. Evol.">
        <title>Scallop genome provides insights into evolution of bilaterian karyotype and development.</title>
        <authorList>
            <person name="Wang S."/>
            <person name="Zhang J."/>
            <person name="Jiao W."/>
            <person name="Li J."/>
            <person name="Xun X."/>
            <person name="Sun Y."/>
            <person name="Guo X."/>
            <person name="Huan P."/>
            <person name="Dong B."/>
            <person name="Zhang L."/>
            <person name="Hu X."/>
            <person name="Sun X."/>
            <person name="Wang J."/>
            <person name="Zhao C."/>
            <person name="Wang Y."/>
            <person name="Wang D."/>
            <person name="Huang X."/>
            <person name="Wang R."/>
            <person name="Lv J."/>
            <person name="Li Y."/>
            <person name="Zhang Z."/>
            <person name="Liu B."/>
            <person name="Lu W."/>
            <person name="Hui Y."/>
            <person name="Liang J."/>
            <person name="Zhou Z."/>
            <person name="Hou R."/>
            <person name="Li X."/>
            <person name="Liu Y."/>
            <person name="Li H."/>
            <person name="Ning X."/>
            <person name="Lin Y."/>
            <person name="Zhao L."/>
            <person name="Xing Q."/>
            <person name="Dou J."/>
            <person name="Li Y."/>
            <person name="Mao J."/>
            <person name="Guo H."/>
            <person name="Dou H."/>
            <person name="Li T."/>
            <person name="Mu C."/>
            <person name="Jiang W."/>
            <person name="Fu Q."/>
            <person name="Fu X."/>
            <person name="Miao Y."/>
            <person name="Liu J."/>
            <person name="Yu Q."/>
            <person name="Li R."/>
            <person name="Liao H."/>
            <person name="Li X."/>
            <person name="Kong Y."/>
            <person name="Jiang Z."/>
            <person name="Chourrout D."/>
            <person name="Li R."/>
            <person name="Bao Z."/>
        </authorList>
    </citation>
    <scope>NUCLEOTIDE SEQUENCE [LARGE SCALE GENOMIC DNA]</scope>
    <source>
        <strain evidence="10 11">PY_sf001</strain>
    </source>
</reference>
<dbReference type="Pfam" id="PF03915">
    <property type="entry name" value="AIP3"/>
    <property type="match status" value="1"/>
</dbReference>
<dbReference type="InterPro" id="IPR039320">
    <property type="entry name" value="RNF207"/>
</dbReference>
<dbReference type="PROSITE" id="PS00518">
    <property type="entry name" value="ZF_RING_1"/>
    <property type="match status" value="1"/>
</dbReference>
<evidence type="ECO:0000256" key="6">
    <source>
        <dbReference type="SAM" id="Coils"/>
    </source>
</evidence>
<dbReference type="CDD" id="cd19814">
    <property type="entry name" value="Bbox1_RNF207-like"/>
    <property type="match status" value="1"/>
</dbReference>
<dbReference type="InterPro" id="IPR000315">
    <property type="entry name" value="Znf_B-box"/>
</dbReference>
<dbReference type="InterPro" id="IPR013083">
    <property type="entry name" value="Znf_RING/FYVE/PHD"/>
</dbReference>
<feature type="compositionally biased region" description="Acidic residues" evidence="7">
    <location>
        <begin position="931"/>
        <end position="941"/>
    </location>
</feature>
<comment type="caution">
    <text evidence="10">The sequence shown here is derived from an EMBL/GenBank/DDBJ whole genome shotgun (WGS) entry which is preliminary data.</text>
</comment>
<feature type="compositionally biased region" description="Polar residues" evidence="7">
    <location>
        <begin position="1048"/>
        <end position="1059"/>
    </location>
</feature>
<dbReference type="InterPro" id="IPR022782">
    <property type="entry name" value="AIP3-like_C"/>
</dbReference>
<keyword evidence="6" id="KW-0175">Coiled coil</keyword>
<dbReference type="AlphaFoldDB" id="A0A210QTN5"/>
<dbReference type="Pfam" id="PF00097">
    <property type="entry name" value="zf-C3HC4"/>
    <property type="match status" value="1"/>
</dbReference>
<organism evidence="10 11">
    <name type="scientific">Mizuhopecten yessoensis</name>
    <name type="common">Japanese scallop</name>
    <name type="synonym">Patinopecten yessoensis</name>
    <dbReference type="NCBI Taxonomy" id="6573"/>
    <lineage>
        <taxon>Eukaryota</taxon>
        <taxon>Metazoa</taxon>
        <taxon>Spiralia</taxon>
        <taxon>Lophotrochozoa</taxon>
        <taxon>Mollusca</taxon>
        <taxon>Bivalvia</taxon>
        <taxon>Autobranchia</taxon>
        <taxon>Pteriomorphia</taxon>
        <taxon>Pectinida</taxon>
        <taxon>Pectinoidea</taxon>
        <taxon>Pectinidae</taxon>
        <taxon>Mizuhopecten</taxon>
    </lineage>
</organism>
<dbReference type="SMART" id="SM00336">
    <property type="entry name" value="BBOX"/>
    <property type="match status" value="1"/>
</dbReference>
<dbReference type="Gene3D" id="1.20.58.1540">
    <property type="entry name" value="Actin interacting protein 3, C-terminal domain"/>
    <property type="match status" value="1"/>
</dbReference>
<dbReference type="Gene3D" id="3.30.40.10">
    <property type="entry name" value="Zinc/RING finger domain, C3HC4 (zinc finger)"/>
    <property type="match status" value="1"/>
</dbReference>
<dbReference type="SUPFAM" id="SSF57850">
    <property type="entry name" value="RING/U-box"/>
    <property type="match status" value="1"/>
</dbReference>
<evidence type="ECO:0000256" key="3">
    <source>
        <dbReference type="ARBA" id="ARBA00022771"/>
    </source>
</evidence>
<dbReference type="Gene3D" id="3.30.160.60">
    <property type="entry name" value="Classic Zinc Finger"/>
    <property type="match status" value="1"/>
</dbReference>
<evidence type="ECO:0000313" key="11">
    <source>
        <dbReference type="Proteomes" id="UP000242188"/>
    </source>
</evidence>
<feature type="compositionally biased region" description="Polar residues" evidence="7">
    <location>
        <begin position="983"/>
        <end position="1000"/>
    </location>
</feature>
<dbReference type="GO" id="GO:0030544">
    <property type="term" value="F:Hsp70 protein binding"/>
    <property type="evidence" value="ECO:0007669"/>
    <property type="project" value="InterPro"/>
</dbReference>
<feature type="region of interest" description="Disordered" evidence="7">
    <location>
        <begin position="865"/>
        <end position="892"/>
    </location>
</feature>
<gene>
    <name evidence="10" type="ORF">KP79_PYT21260</name>
</gene>
<feature type="compositionally biased region" description="Low complexity" evidence="7">
    <location>
        <begin position="874"/>
        <end position="892"/>
    </location>
</feature>
<evidence type="ECO:0000256" key="5">
    <source>
        <dbReference type="PROSITE-ProRule" id="PRU00024"/>
    </source>
</evidence>
<dbReference type="EMBL" id="NEDP02001979">
    <property type="protein sequence ID" value="OWF52070.1"/>
    <property type="molecule type" value="Genomic_DNA"/>
</dbReference>
<evidence type="ECO:0000259" key="9">
    <source>
        <dbReference type="PROSITE" id="PS50119"/>
    </source>
</evidence>
<evidence type="ECO:0000256" key="2">
    <source>
        <dbReference type="ARBA" id="ARBA00022723"/>
    </source>
</evidence>
<accession>A0A210QTN5</accession>
<dbReference type="Proteomes" id="UP000242188">
    <property type="component" value="Unassembled WGS sequence"/>
</dbReference>
<dbReference type="GO" id="GO:0048471">
    <property type="term" value="C:perinuclear region of cytoplasm"/>
    <property type="evidence" value="ECO:0007669"/>
    <property type="project" value="TreeGrafter"/>
</dbReference>
<evidence type="ECO:0000256" key="7">
    <source>
        <dbReference type="SAM" id="MobiDB-lite"/>
    </source>
</evidence>
<dbReference type="GO" id="GO:0008270">
    <property type="term" value="F:zinc ion binding"/>
    <property type="evidence" value="ECO:0007669"/>
    <property type="project" value="UniProtKB-KW"/>
</dbReference>
<dbReference type="PROSITE" id="PS50089">
    <property type="entry name" value="ZF_RING_2"/>
    <property type="match status" value="1"/>
</dbReference>
<dbReference type="STRING" id="6573.A0A210QTN5"/>
<keyword evidence="2" id="KW-0479">Metal-binding</keyword>
<dbReference type="SMART" id="SM00184">
    <property type="entry name" value="RING"/>
    <property type="match status" value="1"/>
</dbReference>
<keyword evidence="11" id="KW-1185">Reference proteome</keyword>
<feature type="compositionally biased region" description="Polar residues" evidence="7">
    <location>
        <begin position="958"/>
        <end position="974"/>
    </location>
</feature>
<keyword evidence="3 5" id="KW-0863">Zinc-finger</keyword>
<feature type="region of interest" description="Disordered" evidence="7">
    <location>
        <begin position="957"/>
        <end position="1000"/>
    </location>
</feature>